<feature type="transmembrane region" description="Helical" evidence="1">
    <location>
        <begin position="41"/>
        <end position="60"/>
    </location>
</feature>
<keyword evidence="1" id="KW-0812">Transmembrane</keyword>
<sequence>MIYFLSLIIWLAAINIAAYFFMWRDKIRAVRNEWRIPEKTFFLLSLLGGFMGMHLAMKYFRHKTLHFSFKFIAVISAFLWVIFFPWLYFSFIFQYVKAW</sequence>
<feature type="transmembrane region" description="Helical" evidence="1">
    <location>
        <begin position="72"/>
        <end position="96"/>
    </location>
</feature>
<dbReference type="EMBL" id="SDPI01000023">
    <property type="protein sequence ID" value="TPG99837.1"/>
    <property type="molecule type" value="Genomic_DNA"/>
</dbReference>
<gene>
    <name evidence="2" type="ORF">EUX54_05720</name>
</gene>
<comment type="caution">
    <text evidence="2">The sequence shown here is derived from an EMBL/GenBank/DDBJ whole genome shotgun (WGS) entry which is preliminary data.</text>
</comment>
<organism evidence="2 3">
    <name type="scientific">Haemophilus haemolyticus</name>
    <dbReference type="NCBI Taxonomy" id="726"/>
    <lineage>
        <taxon>Bacteria</taxon>
        <taxon>Pseudomonadati</taxon>
        <taxon>Pseudomonadota</taxon>
        <taxon>Gammaproteobacteria</taxon>
        <taxon>Pasteurellales</taxon>
        <taxon>Pasteurellaceae</taxon>
        <taxon>Haemophilus</taxon>
    </lineage>
</organism>
<evidence type="ECO:0000313" key="2">
    <source>
        <dbReference type="EMBL" id="TPG99837.1"/>
    </source>
</evidence>
<reference evidence="2 3" key="1">
    <citation type="submission" date="2019-01" db="EMBL/GenBank/DDBJ databases">
        <title>Comparative genomic analysis identifies haemin-independent Haemophilus haemolyticus: a formal re-classification of Haemophilus intermedius.</title>
        <authorList>
            <person name="Harris T.M."/>
            <person name="Price E.P."/>
            <person name="Sarovich D.S."/>
            <person name="Norskov-Lauritsen N."/>
            <person name="Beissbarth J."/>
            <person name="Chang A.B."/>
            <person name="Smith-Vaughan H.C."/>
        </authorList>
    </citation>
    <scope>NUCLEOTIDE SEQUENCE [LARGE SCALE GENOMIC DNA]</scope>
    <source>
        <strain evidence="2 3">CCUG 30218</strain>
    </source>
</reference>
<keyword evidence="1" id="KW-1133">Transmembrane helix</keyword>
<name>A0A502JK46_HAEHA</name>
<proteinExistence type="predicted"/>
<keyword evidence="1" id="KW-0472">Membrane</keyword>
<dbReference type="InterPro" id="IPR010718">
    <property type="entry name" value="DUF1294"/>
</dbReference>
<dbReference type="RefSeq" id="WP_140578322.1">
    <property type="nucleotide sequence ID" value="NZ_SDPI01000023.1"/>
</dbReference>
<evidence type="ECO:0000313" key="3">
    <source>
        <dbReference type="Proteomes" id="UP000318695"/>
    </source>
</evidence>
<dbReference type="AlphaFoldDB" id="A0A502JK46"/>
<protein>
    <submittedName>
        <fullName evidence="2">DUF1294 domain-containing protein</fullName>
    </submittedName>
</protein>
<accession>A0A502JK46</accession>
<dbReference type="Proteomes" id="UP000318695">
    <property type="component" value="Unassembled WGS sequence"/>
</dbReference>
<dbReference type="Pfam" id="PF06961">
    <property type="entry name" value="DUF1294"/>
    <property type="match status" value="1"/>
</dbReference>
<evidence type="ECO:0000256" key="1">
    <source>
        <dbReference type="SAM" id="Phobius"/>
    </source>
</evidence>